<dbReference type="EMBL" id="BMOK01000008">
    <property type="protein sequence ID" value="GGL56600.1"/>
    <property type="molecule type" value="Genomic_DNA"/>
</dbReference>
<comment type="caution">
    <text evidence="1">The sequence shown here is derived from an EMBL/GenBank/DDBJ whole genome shotgun (WGS) entry which is preliminary data.</text>
</comment>
<keyword evidence="2" id="KW-1185">Reference proteome</keyword>
<evidence type="ECO:0000313" key="2">
    <source>
        <dbReference type="Proteomes" id="UP000654670"/>
    </source>
</evidence>
<dbReference type="Proteomes" id="UP000654670">
    <property type="component" value="Unassembled WGS sequence"/>
</dbReference>
<sequence length="46" mass="5107">MCGAMDIFVKISRTFTAYLSPITGLPIKTTVGRMTMTGGSFYIKYH</sequence>
<accession>A0A917S5L2</accession>
<gene>
    <name evidence="1" type="ORF">GCM10007968_20720</name>
</gene>
<name>A0A917S5L2_9BACL</name>
<dbReference type="AlphaFoldDB" id="A0A917S5L2"/>
<reference evidence="1" key="1">
    <citation type="journal article" date="2014" name="Int. J. Syst. Evol. Microbiol.">
        <title>Complete genome sequence of Corynebacterium casei LMG S-19264T (=DSM 44701T), isolated from a smear-ripened cheese.</title>
        <authorList>
            <consortium name="US DOE Joint Genome Institute (JGI-PGF)"/>
            <person name="Walter F."/>
            <person name="Albersmeier A."/>
            <person name="Kalinowski J."/>
            <person name="Ruckert C."/>
        </authorList>
    </citation>
    <scope>NUCLEOTIDE SEQUENCE</scope>
    <source>
        <strain evidence="1">JCM 15325</strain>
    </source>
</reference>
<proteinExistence type="predicted"/>
<protein>
    <submittedName>
        <fullName evidence="1">Uncharacterized protein</fullName>
    </submittedName>
</protein>
<evidence type="ECO:0000313" key="1">
    <source>
        <dbReference type="EMBL" id="GGL56600.1"/>
    </source>
</evidence>
<reference evidence="1" key="2">
    <citation type="submission" date="2020-09" db="EMBL/GenBank/DDBJ databases">
        <authorList>
            <person name="Sun Q."/>
            <person name="Ohkuma M."/>
        </authorList>
    </citation>
    <scope>NUCLEOTIDE SEQUENCE</scope>
    <source>
        <strain evidence="1">JCM 15325</strain>
    </source>
</reference>
<organism evidence="1 2">
    <name type="scientific">Sporolactobacillus putidus</name>
    <dbReference type="NCBI Taxonomy" id="492735"/>
    <lineage>
        <taxon>Bacteria</taxon>
        <taxon>Bacillati</taxon>
        <taxon>Bacillota</taxon>
        <taxon>Bacilli</taxon>
        <taxon>Bacillales</taxon>
        <taxon>Sporolactobacillaceae</taxon>
        <taxon>Sporolactobacillus</taxon>
    </lineage>
</organism>